<name>A0A0N5D7W0_THECL</name>
<keyword evidence="4" id="KW-0812">Transmembrane</keyword>
<evidence type="ECO:0000313" key="10">
    <source>
        <dbReference type="EMBL" id="VDN06781.1"/>
    </source>
</evidence>
<evidence type="ECO:0000259" key="9">
    <source>
        <dbReference type="PROSITE" id="PS51034"/>
    </source>
</evidence>
<gene>
    <name evidence="10" type="ORF">TCLT_LOCUS9165</name>
</gene>
<dbReference type="PANTHER" id="PTHR22907:SF23">
    <property type="entry name" value="ZP DOMAIN-CONTAINING PROTEIN"/>
    <property type="match status" value="1"/>
</dbReference>
<feature type="signal peptide" evidence="8">
    <location>
        <begin position="1"/>
        <end position="15"/>
    </location>
</feature>
<proteinExistence type="predicted"/>
<dbReference type="OMA" id="NTHSFIG"/>
<dbReference type="InterPro" id="IPR051962">
    <property type="entry name" value="Cuticlin"/>
</dbReference>
<feature type="chain" id="PRO_5043126655" evidence="8">
    <location>
        <begin position="16"/>
        <end position="200"/>
    </location>
</feature>
<dbReference type="Proteomes" id="UP000276776">
    <property type="component" value="Unassembled WGS sequence"/>
</dbReference>
<evidence type="ECO:0000256" key="3">
    <source>
        <dbReference type="ARBA" id="ARBA00022475"/>
    </source>
</evidence>
<dbReference type="AlphaFoldDB" id="A0A0N5D7W0"/>
<evidence type="ECO:0000256" key="8">
    <source>
        <dbReference type="SAM" id="SignalP"/>
    </source>
</evidence>
<dbReference type="InterPro" id="IPR056953">
    <property type="entry name" value="CUT_N"/>
</dbReference>
<evidence type="ECO:0000256" key="7">
    <source>
        <dbReference type="ARBA" id="ARBA00023136"/>
    </source>
</evidence>
<keyword evidence="7" id="KW-0472">Membrane</keyword>
<reference evidence="12" key="1">
    <citation type="submission" date="2017-02" db="UniProtKB">
        <authorList>
            <consortium name="WormBaseParasite"/>
        </authorList>
    </citation>
    <scope>IDENTIFICATION</scope>
</reference>
<evidence type="ECO:0000313" key="11">
    <source>
        <dbReference type="Proteomes" id="UP000276776"/>
    </source>
</evidence>
<keyword evidence="2" id="KW-0193">Cuticle</keyword>
<dbReference type="GO" id="GO:0005886">
    <property type="term" value="C:plasma membrane"/>
    <property type="evidence" value="ECO:0007669"/>
    <property type="project" value="UniProtKB-SubCell"/>
</dbReference>
<dbReference type="InterPro" id="IPR057475">
    <property type="entry name" value="CUT_C"/>
</dbReference>
<protein>
    <submittedName>
        <fullName evidence="12">ZP domain-containing protein</fullName>
    </submittedName>
</protein>
<evidence type="ECO:0000256" key="5">
    <source>
        <dbReference type="ARBA" id="ARBA00022729"/>
    </source>
</evidence>
<keyword evidence="3" id="KW-1003">Cell membrane</keyword>
<accession>A0A0N5D7W0</accession>
<dbReference type="GO" id="GO:0042302">
    <property type="term" value="F:structural constituent of cuticle"/>
    <property type="evidence" value="ECO:0007669"/>
    <property type="project" value="UniProtKB-KW"/>
</dbReference>
<dbReference type="Pfam" id="PF25301">
    <property type="entry name" value="CUT_C"/>
    <property type="match status" value="1"/>
</dbReference>
<reference evidence="10 11" key="2">
    <citation type="submission" date="2018-11" db="EMBL/GenBank/DDBJ databases">
        <authorList>
            <consortium name="Pathogen Informatics"/>
        </authorList>
    </citation>
    <scope>NUCLEOTIDE SEQUENCE [LARGE SCALE GENOMIC DNA]</scope>
</reference>
<evidence type="ECO:0000256" key="6">
    <source>
        <dbReference type="ARBA" id="ARBA00022989"/>
    </source>
</evidence>
<dbReference type="InterPro" id="IPR001507">
    <property type="entry name" value="ZP_dom"/>
</dbReference>
<comment type="subcellular location">
    <subcellularLocation>
        <location evidence="1">Cell membrane</location>
        <topology evidence="1">Single-pass type I membrane protein</topology>
    </subcellularLocation>
</comment>
<dbReference type="WBParaSite" id="TCLT_0000917601-mRNA-1">
    <property type="protein sequence ID" value="TCLT_0000917601-mRNA-1"/>
    <property type="gene ID" value="TCLT_0000917601"/>
</dbReference>
<dbReference type="SMART" id="SM00241">
    <property type="entry name" value="ZP"/>
    <property type="match status" value="1"/>
</dbReference>
<dbReference type="Pfam" id="PF25057">
    <property type="entry name" value="CUT_N"/>
    <property type="match status" value="1"/>
</dbReference>
<evidence type="ECO:0000313" key="12">
    <source>
        <dbReference type="WBParaSite" id="TCLT_0000917601-mRNA-1"/>
    </source>
</evidence>
<dbReference type="OrthoDB" id="6139674at2759"/>
<sequence>MLLLLILTTFTSLFGRIVQSLWSILDEPEIDCAQGMITVHVRTLSRKPSYIFAKGHFHKEGCHFKNTTRATFHFENCNVNPKGMAYSLTVIIQLHPLFITKVDRAYHVRCFYMEENKAVDASLHVSDLTTSMLESGHAMPQCSYTLHRDSPNGPVLRYARVGDTVFHVWDCPSDVYAMLIHTCFILDGQGGEHKVIDENG</sequence>
<feature type="domain" description="ZP" evidence="9">
    <location>
        <begin position="31"/>
        <end position="200"/>
    </location>
</feature>
<dbReference type="STRING" id="103827.A0A0N5D7W0"/>
<dbReference type="EMBL" id="UYYF01004744">
    <property type="protein sequence ID" value="VDN06781.1"/>
    <property type="molecule type" value="Genomic_DNA"/>
</dbReference>
<organism evidence="12">
    <name type="scientific">Thelazia callipaeda</name>
    <name type="common">Oriental eyeworm</name>
    <name type="synonym">Parasitic nematode</name>
    <dbReference type="NCBI Taxonomy" id="103827"/>
    <lineage>
        <taxon>Eukaryota</taxon>
        <taxon>Metazoa</taxon>
        <taxon>Ecdysozoa</taxon>
        <taxon>Nematoda</taxon>
        <taxon>Chromadorea</taxon>
        <taxon>Rhabditida</taxon>
        <taxon>Spirurina</taxon>
        <taxon>Spiruromorpha</taxon>
        <taxon>Thelazioidea</taxon>
        <taxon>Thelaziidae</taxon>
        <taxon>Thelazia</taxon>
    </lineage>
</organism>
<keyword evidence="11" id="KW-1185">Reference proteome</keyword>
<dbReference type="PROSITE" id="PS51034">
    <property type="entry name" value="ZP_2"/>
    <property type="match status" value="1"/>
</dbReference>
<keyword evidence="6" id="KW-1133">Transmembrane helix</keyword>
<dbReference type="PANTHER" id="PTHR22907">
    <property type="entry name" value="GH04558P"/>
    <property type="match status" value="1"/>
</dbReference>
<evidence type="ECO:0000256" key="4">
    <source>
        <dbReference type="ARBA" id="ARBA00022692"/>
    </source>
</evidence>
<evidence type="ECO:0000256" key="1">
    <source>
        <dbReference type="ARBA" id="ARBA00004251"/>
    </source>
</evidence>
<evidence type="ECO:0000256" key="2">
    <source>
        <dbReference type="ARBA" id="ARBA00022460"/>
    </source>
</evidence>
<keyword evidence="5 8" id="KW-0732">Signal</keyword>